<dbReference type="Gene3D" id="3.40.50.150">
    <property type="entry name" value="Vaccinia Virus protein VP39"/>
    <property type="match status" value="1"/>
</dbReference>
<dbReference type="AlphaFoldDB" id="A0A371JZC1"/>
<dbReference type="InterPro" id="IPR029063">
    <property type="entry name" value="SAM-dependent_MTases_sf"/>
</dbReference>
<keyword evidence="1" id="KW-0489">Methyltransferase</keyword>
<gene>
    <name evidence="1" type="ORF">DX914_12190</name>
</gene>
<dbReference type="GO" id="GO:0032259">
    <property type="term" value="P:methylation"/>
    <property type="evidence" value="ECO:0007669"/>
    <property type="project" value="UniProtKB-KW"/>
</dbReference>
<keyword evidence="2" id="KW-1185">Reference proteome</keyword>
<proteinExistence type="predicted"/>
<dbReference type="OrthoDB" id="9802881at2"/>
<protein>
    <submittedName>
        <fullName evidence="1">Methyltransferase domain-containing protein</fullName>
    </submittedName>
</protein>
<comment type="caution">
    <text evidence="1">The sequence shown here is derived from an EMBL/GenBank/DDBJ whole genome shotgun (WGS) entry which is preliminary data.</text>
</comment>
<organism evidence="1 2">
    <name type="scientific">Lysobacter silvisoli</name>
    <dbReference type="NCBI Taxonomy" id="2293254"/>
    <lineage>
        <taxon>Bacteria</taxon>
        <taxon>Pseudomonadati</taxon>
        <taxon>Pseudomonadota</taxon>
        <taxon>Gammaproteobacteria</taxon>
        <taxon>Lysobacterales</taxon>
        <taxon>Lysobacteraceae</taxon>
        <taxon>Lysobacter</taxon>
    </lineage>
</organism>
<keyword evidence="1" id="KW-0808">Transferase</keyword>
<reference evidence="1 2" key="1">
    <citation type="submission" date="2018-08" db="EMBL/GenBank/DDBJ databases">
        <title>Lysobacter sp. zong2l5, whole genome shotgun sequence.</title>
        <authorList>
            <person name="Zhang X."/>
            <person name="Feng G."/>
            <person name="Zhu H."/>
        </authorList>
    </citation>
    <scope>NUCLEOTIDE SEQUENCE [LARGE SCALE GENOMIC DNA]</scope>
    <source>
        <strain evidence="2">zong2l5</strain>
    </source>
</reference>
<dbReference type="SUPFAM" id="SSF53335">
    <property type="entry name" value="S-adenosyl-L-methionine-dependent methyltransferases"/>
    <property type="match status" value="1"/>
</dbReference>
<evidence type="ECO:0000313" key="1">
    <source>
        <dbReference type="EMBL" id="RDZ27025.1"/>
    </source>
</evidence>
<dbReference type="RefSeq" id="WP_115859402.1">
    <property type="nucleotide sequence ID" value="NZ_QTSU01000002.1"/>
</dbReference>
<dbReference type="GO" id="GO:0008168">
    <property type="term" value="F:methyltransferase activity"/>
    <property type="evidence" value="ECO:0007669"/>
    <property type="project" value="UniProtKB-KW"/>
</dbReference>
<evidence type="ECO:0000313" key="2">
    <source>
        <dbReference type="Proteomes" id="UP000264492"/>
    </source>
</evidence>
<dbReference type="Proteomes" id="UP000264492">
    <property type="component" value="Unassembled WGS sequence"/>
</dbReference>
<sequence>MQPLSYTALERVKVPRPRDRLSQIEAHAHGKRVFDLGALDETAYGAKQDKGLWLHSRLCAVAREVIGIDNSALVPQGGLATRPNGRIVQADIFALGDSVARYGQPDLIVAGELIEHLPDTLGFLRSLKACPELQGVEFVFSTPNACSWHNIAIGLAGRESTHPDHLQIYSYKTLRTLFDRAGIELHSLSPYGARFDEMIERSGAAGRLAVRGFQAGVNLLEWATPMLSAGWVGVARI</sequence>
<dbReference type="Pfam" id="PF13489">
    <property type="entry name" value="Methyltransf_23"/>
    <property type="match status" value="1"/>
</dbReference>
<accession>A0A371JZC1</accession>
<dbReference type="EMBL" id="QTSU01000002">
    <property type="protein sequence ID" value="RDZ27025.1"/>
    <property type="molecule type" value="Genomic_DNA"/>
</dbReference>
<name>A0A371JZC1_9GAMM</name>